<dbReference type="InterPro" id="IPR027417">
    <property type="entry name" value="P-loop_NTPase"/>
</dbReference>
<evidence type="ECO:0000256" key="5">
    <source>
        <dbReference type="ARBA" id="ARBA00022552"/>
    </source>
</evidence>
<evidence type="ECO:0000256" key="3">
    <source>
        <dbReference type="ARBA" id="ARBA00018706"/>
    </source>
</evidence>
<organism evidence="14 15">
    <name type="scientific">Helicostylum pulchrum</name>
    <dbReference type="NCBI Taxonomy" id="562976"/>
    <lineage>
        <taxon>Eukaryota</taxon>
        <taxon>Fungi</taxon>
        <taxon>Fungi incertae sedis</taxon>
        <taxon>Mucoromycota</taxon>
        <taxon>Mucoromycotina</taxon>
        <taxon>Mucoromycetes</taxon>
        <taxon>Mucorales</taxon>
        <taxon>Mucorineae</taxon>
        <taxon>Mucoraceae</taxon>
        <taxon>Helicostylum</taxon>
    </lineage>
</organism>
<feature type="region of interest" description="Disordered" evidence="11">
    <location>
        <begin position="1"/>
        <end position="51"/>
    </location>
</feature>
<feature type="domain" description="Clp1 P-loop" evidence="12">
    <location>
        <begin position="394"/>
        <end position="561"/>
    </location>
</feature>
<feature type="compositionally biased region" description="Basic and acidic residues" evidence="11">
    <location>
        <begin position="40"/>
        <end position="51"/>
    </location>
</feature>
<evidence type="ECO:0000256" key="11">
    <source>
        <dbReference type="SAM" id="MobiDB-lite"/>
    </source>
</evidence>
<feature type="region of interest" description="Disordered" evidence="11">
    <location>
        <begin position="92"/>
        <end position="117"/>
    </location>
</feature>
<dbReference type="Pfam" id="PF16575">
    <property type="entry name" value="CLP1_P"/>
    <property type="match status" value="1"/>
</dbReference>
<comment type="subcellular location">
    <subcellularLocation>
        <location evidence="1">Nucleus</location>
        <location evidence="1">Nucleolus</location>
    </subcellularLocation>
</comment>
<dbReference type="Pfam" id="PF25467">
    <property type="entry name" value="NOL9_C"/>
    <property type="match status" value="1"/>
</dbReference>
<keyword evidence="9" id="KW-0067">ATP-binding</keyword>
<dbReference type="InterPro" id="IPR057570">
    <property type="entry name" value="NOL9_C"/>
</dbReference>
<evidence type="ECO:0000256" key="4">
    <source>
        <dbReference type="ARBA" id="ARBA00019824"/>
    </source>
</evidence>
<evidence type="ECO:0000256" key="10">
    <source>
        <dbReference type="ARBA" id="ARBA00023242"/>
    </source>
</evidence>
<evidence type="ECO:0000256" key="1">
    <source>
        <dbReference type="ARBA" id="ARBA00004604"/>
    </source>
</evidence>
<dbReference type="PANTHER" id="PTHR12755:SF3">
    <property type="entry name" value="POLYNUCLEOTIDE 5'-HYDROXYL-KINASE NOL9"/>
    <property type="match status" value="1"/>
</dbReference>
<evidence type="ECO:0000256" key="8">
    <source>
        <dbReference type="ARBA" id="ARBA00022777"/>
    </source>
</evidence>
<evidence type="ECO:0000256" key="7">
    <source>
        <dbReference type="ARBA" id="ARBA00022741"/>
    </source>
</evidence>
<dbReference type="InterPro" id="IPR032319">
    <property type="entry name" value="CLP1_P"/>
</dbReference>
<gene>
    <name evidence="14" type="ORF">HPULCUR_000735</name>
</gene>
<feature type="domain" description="NOL9 C-terminal" evidence="13">
    <location>
        <begin position="700"/>
        <end position="744"/>
    </location>
</feature>
<keyword evidence="5" id="KW-0698">rRNA processing</keyword>
<dbReference type="InterPro" id="IPR045116">
    <property type="entry name" value="Clp1/Grc3"/>
</dbReference>
<comment type="caution">
    <text evidence="14">The sequence shown here is derived from an EMBL/GenBank/DDBJ whole genome shotgun (WGS) entry which is preliminary data.</text>
</comment>
<keyword evidence="15" id="KW-1185">Reference proteome</keyword>
<accession>A0ABP9XKU0</accession>
<protein>
    <recommendedName>
        <fullName evidence="4">Polynucleotide 5'-hydroxyl-kinase GRC3</fullName>
    </recommendedName>
    <alternativeName>
        <fullName evidence="3">Polynucleotide 5'-hydroxyl-kinase grc3</fullName>
    </alternativeName>
</protein>
<evidence type="ECO:0000256" key="2">
    <source>
        <dbReference type="ARBA" id="ARBA00011003"/>
    </source>
</evidence>
<dbReference type="Gene3D" id="3.40.50.300">
    <property type="entry name" value="P-loop containing nucleotide triphosphate hydrolases"/>
    <property type="match status" value="1"/>
</dbReference>
<proteinExistence type="inferred from homology"/>
<keyword evidence="6" id="KW-0808">Transferase</keyword>
<comment type="similarity">
    <text evidence="2">Belongs to the Clp1 family. NOL9/GRC3 subfamily.</text>
</comment>
<evidence type="ECO:0000256" key="6">
    <source>
        <dbReference type="ARBA" id="ARBA00022679"/>
    </source>
</evidence>
<keyword evidence="8" id="KW-0418">Kinase</keyword>
<dbReference type="EMBL" id="BAABUJ010000004">
    <property type="protein sequence ID" value="GAA5795379.1"/>
    <property type="molecule type" value="Genomic_DNA"/>
</dbReference>
<evidence type="ECO:0000259" key="13">
    <source>
        <dbReference type="Pfam" id="PF25467"/>
    </source>
</evidence>
<dbReference type="PANTHER" id="PTHR12755">
    <property type="entry name" value="CLEAVAGE/POLYADENYLATION FACTOR IA SUBUNIT CLP1P"/>
    <property type="match status" value="1"/>
</dbReference>
<evidence type="ECO:0000256" key="9">
    <source>
        <dbReference type="ARBA" id="ARBA00022840"/>
    </source>
</evidence>
<keyword evidence="7" id="KW-0547">Nucleotide-binding</keyword>
<keyword evidence="10" id="KW-0539">Nucleus</keyword>
<feature type="compositionally biased region" description="Basic and acidic residues" evidence="11">
    <location>
        <begin position="20"/>
        <end position="31"/>
    </location>
</feature>
<feature type="region of interest" description="Disordered" evidence="11">
    <location>
        <begin position="139"/>
        <end position="163"/>
    </location>
</feature>
<evidence type="ECO:0000313" key="15">
    <source>
        <dbReference type="Proteomes" id="UP001476247"/>
    </source>
</evidence>
<evidence type="ECO:0000259" key="12">
    <source>
        <dbReference type="Pfam" id="PF16575"/>
    </source>
</evidence>
<reference evidence="14 15" key="1">
    <citation type="submission" date="2024-04" db="EMBL/GenBank/DDBJ databases">
        <title>genome sequences of Mucor flavus KT1a and Helicostylum pulchrum KT1b strains isolation_sourced from the surface of a dry-aged beef.</title>
        <authorList>
            <person name="Toyotome T."/>
            <person name="Hosono M."/>
            <person name="Torimaru M."/>
            <person name="Fukuda K."/>
            <person name="Mikami N."/>
        </authorList>
    </citation>
    <scope>NUCLEOTIDE SEQUENCE [LARGE SCALE GENOMIC DNA]</scope>
    <source>
        <strain evidence="14 15">KT1b</strain>
    </source>
</reference>
<sequence>MPPKRKTATKPVTQAKKAAKNLDQDVKEPTRVSKRLRRNTVSEEPKKVEEAPKKIEVEQQVIVEIKTMRPLSAIAARKAAIDAGLYKEPVVEETKVDTESESEEESREGIDVLSETDEEDLDLREVMDQDNVVVPISGTTTPNGSFTPLPVQPPQPPQQQTSYKNKNKIPAMMDYNSVSNFKATNSNSCVINQEDDTYLFIGLKKGEDIVFMGEVMVAPLFGSISITGAVISSGREIPSAIPQEDLTVSFYAAFSPRTHSLLRITSEPLDKPSIKTDQETTEVDEHLIEAVFDALKENINDFETILIVKDVEGGLEDMNNVVNTFTKNLVKLNKRESARDEKLEINYLPGFHPILQVTPGVKAFKEENSWDSRTNMALQNATSRERPVVSVVCGAKDMGKSTFCRYFINRLLSKYKKVAYIETDVGQSEFTPSGLLSLHYVDQPLLGPAYTHQHIEPERSFFFGSTSPRSNPDYYLECINELVDHWKQDQEKVQIEEEAEWIPLIVNTQGWVSGVGYNLLISQIQKIEPTDIFSMRHHIYDYKNLPHTFNMDILPVSNEAFKIEKEAPNLHYLDCVLQDASVVTCMDSFTAIQQRDITLASYFHQVGMGQQEWDFSKHMVERIPYVIDWRKNLNAVWVVYEEVKMNELLYALNGSVVGLLGDVIDYKKQNGPKNAVINNDTFTPPKYLNTQDQPAPLPRVTTCYGLGIVRAIDPSKHALLLLTPVPTSTLEKVSSIIKGELQLPLWMMLGPKLEKATDVAGVPWKNVPYITQETTEGAGANALRVRRNLLRRSQ</sequence>
<name>A0ABP9XKU0_9FUNG</name>
<evidence type="ECO:0000313" key="14">
    <source>
        <dbReference type="EMBL" id="GAA5795379.1"/>
    </source>
</evidence>
<dbReference type="Proteomes" id="UP001476247">
    <property type="component" value="Unassembled WGS sequence"/>
</dbReference>